<keyword evidence="6" id="KW-0333">Golgi apparatus</keyword>
<reference evidence="9" key="1">
    <citation type="journal article" date="2016" name="Sci. Rep.">
        <title>Molecular characterization of firefly nuptial gifts: a multi-omics approach sheds light on postcopulatory sexual selection.</title>
        <authorList>
            <person name="Al-Wathiqui N."/>
            <person name="Fallon T.R."/>
            <person name="South A."/>
            <person name="Weng J.K."/>
            <person name="Lewis S.M."/>
        </authorList>
    </citation>
    <scope>NUCLEOTIDE SEQUENCE</scope>
</reference>
<dbReference type="GO" id="GO:0015031">
    <property type="term" value="P:protein transport"/>
    <property type="evidence" value="ECO:0007669"/>
    <property type="project" value="UniProtKB-KW"/>
</dbReference>
<evidence type="ECO:0000256" key="3">
    <source>
        <dbReference type="ARBA" id="ARBA00020978"/>
    </source>
</evidence>
<keyword evidence="5" id="KW-0653">Protein transport</keyword>
<evidence type="ECO:0000256" key="4">
    <source>
        <dbReference type="ARBA" id="ARBA00022448"/>
    </source>
</evidence>
<proteinExistence type="inferred from homology"/>
<feature type="coiled-coil region" evidence="8">
    <location>
        <begin position="164"/>
        <end position="199"/>
    </location>
</feature>
<dbReference type="EMBL" id="GEZM01043019">
    <property type="protein sequence ID" value="JAV79379.1"/>
    <property type="molecule type" value="Transcribed_RNA"/>
</dbReference>
<evidence type="ECO:0000256" key="8">
    <source>
        <dbReference type="SAM" id="Coils"/>
    </source>
</evidence>
<sequence length="878" mass="100901">MATLTSNLLELDVDKLFEEHNISEIIEVEKLLDVEIERKRVDLRGMVGERYKDVLTASDAIKCMRSVSEEIVNNIEKITERCEYLIAGASLVDEPSMKPVSSKSTNDRTMVMEIRLVMVIISQIWVSLENEDFSKAAQLYLLAQHTHTGLELLSGDILNKLPILKRMKSDIDALRNRILKRTKEKLQTLVLSAEETSNNLNVLMLLENYTSGNELINIFIQMRKSALEIVLSETHNTVRNQVTSMLKCLVATIHLLHECFINFNNSECGLVWQQLNDIISETAPFTLSKVILPYTPLVNYIPDVITQFRPKGNNANETFDTAELPQIIENWTRTTLDSIKSGLRTSLELVTNIKGLYIIREEAFKIEIPTNWETVCKNLNLPRDFSVWFYFFQSLITDRAKTLMLKKTSKSCLDFYTTITKALQESSKTEHSERDLRWYIWKDEESDVSRNEDKHIGLSMKTRGYSQKIVQLCSNFDNIYLDLLEDLSLYLYGKEYAKLEEDVRFVKTENMKYVDKIELEECLRFECRDISTKVTTFLEQLFLADQDKAVYITKSLICARFLQALCELCPHFKKSSSCNGHSNEWDQICNSLNACSLKFWHNWVRHCVSQTEILTNDLQKIDVINMLHILPKWENLEIQEQTDEKIFKSQIKLPSQPNLNLQKIFSTINDSLNAIIPHTLPKQVHLEYLEAHVSVILKQYEVLSQLDLNQIQALQFLFDVKYLTTLCILRENALLVSKSQQICDNLRSKIDPFDLDVFYSYLQNNVKMSVLQSQVILGCLLPNMGQLASLGLPERNKEHENEPSMLAISVPSTTSWFPLLPVTAPIQKIPQASSLKPRDYKDNNLLSSDVNKKSSNSASSVRSGAAAFFGSMTTDWFS</sequence>
<keyword evidence="7" id="KW-0472">Membrane</keyword>
<name>A0A1Y1M0W5_PHOPY</name>
<evidence type="ECO:0000256" key="7">
    <source>
        <dbReference type="ARBA" id="ARBA00023136"/>
    </source>
</evidence>
<dbReference type="GO" id="GO:0017119">
    <property type="term" value="C:Golgi transport complex"/>
    <property type="evidence" value="ECO:0007669"/>
    <property type="project" value="InterPro"/>
</dbReference>
<evidence type="ECO:0000256" key="6">
    <source>
        <dbReference type="ARBA" id="ARBA00023034"/>
    </source>
</evidence>
<comment type="similarity">
    <text evidence="2">Belongs to the COG1 family.</text>
</comment>
<dbReference type="InterPro" id="IPR033370">
    <property type="entry name" value="COG1"/>
</dbReference>
<dbReference type="AlphaFoldDB" id="A0A1Y1M0W5"/>
<evidence type="ECO:0000313" key="9">
    <source>
        <dbReference type="EMBL" id="JAV79379.1"/>
    </source>
</evidence>
<protein>
    <recommendedName>
        <fullName evidence="3">Conserved oligomeric Golgi complex subunit 1</fullName>
    </recommendedName>
</protein>
<keyword evidence="4" id="KW-0813">Transport</keyword>
<dbReference type="PANTHER" id="PTHR31658">
    <property type="entry name" value="CONSERVED OLIGOMERIC GOLGI COMPLEX SUBUNIT 1"/>
    <property type="match status" value="1"/>
</dbReference>
<dbReference type="PANTHER" id="PTHR31658:SF0">
    <property type="entry name" value="CONSERVED OLIGOMERIC GOLGI COMPLEX SUBUNIT 1"/>
    <property type="match status" value="1"/>
</dbReference>
<dbReference type="Pfam" id="PF08700">
    <property type="entry name" value="VPS51_Exo84_N"/>
    <property type="match status" value="1"/>
</dbReference>
<accession>A0A1Y1M0W5</accession>
<dbReference type="GO" id="GO:0000139">
    <property type="term" value="C:Golgi membrane"/>
    <property type="evidence" value="ECO:0007669"/>
    <property type="project" value="UniProtKB-SubCell"/>
</dbReference>
<evidence type="ECO:0000256" key="1">
    <source>
        <dbReference type="ARBA" id="ARBA00004395"/>
    </source>
</evidence>
<evidence type="ECO:0000256" key="2">
    <source>
        <dbReference type="ARBA" id="ARBA00006653"/>
    </source>
</evidence>
<evidence type="ECO:0000256" key="5">
    <source>
        <dbReference type="ARBA" id="ARBA00022927"/>
    </source>
</evidence>
<comment type="subcellular location">
    <subcellularLocation>
        <location evidence="1">Golgi apparatus membrane</location>
        <topology evidence="1">Peripheral membrane protein</topology>
    </subcellularLocation>
</comment>
<organism evidence="9">
    <name type="scientific">Photinus pyralis</name>
    <name type="common">Common eastern firefly</name>
    <name type="synonym">Lampyris pyralis</name>
    <dbReference type="NCBI Taxonomy" id="7054"/>
    <lineage>
        <taxon>Eukaryota</taxon>
        <taxon>Metazoa</taxon>
        <taxon>Ecdysozoa</taxon>
        <taxon>Arthropoda</taxon>
        <taxon>Hexapoda</taxon>
        <taxon>Insecta</taxon>
        <taxon>Pterygota</taxon>
        <taxon>Neoptera</taxon>
        <taxon>Endopterygota</taxon>
        <taxon>Coleoptera</taxon>
        <taxon>Polyphaga</taxon>
        <taxon>Elateriformia</taxon>
        <taxon>Elateroidea</taxon>
        <taxon>Lampyridae</taxon>
        <taxon>Lampyrinae</taxon>
        <taxon>Photinus</taxon>
    </lineage>
</organism>
<keyword evidence="8" id="KW-0175">Coiled coil</keyword>
<dbReference type="GO" id="GO:0006891">
    <property type="term" value="P:intra-Golgi vesicle-mediated transport"/>
    <property type="evidence" value="ECO:0007669"/>
    <property type="project" value="InterPro"/>
</dbReference>